<dbReference type="InterPro" id="IPR003593">
    <property type="entry name" value="AAA+_ATPase"/>
</dbReference>
<keyword evidence="2 8" id="KW-0812">Transmembrane</keyword>
<evidence type="ECO:0000259" key="9">
    <source>
        <dbReference type="PROSITE" id="PS50893"/>
    </source>
</evidence>
<evidence type="ECO:0000313" key="11">
    <source>
        <dbReference type="EMBL" id="MFC7390529.1"/>
    </source>
</evidence>
<feature type="domain" description="ABC transmembrane type-1" evidence="10">
    <location>
        <begin position="55"/>
        <end position="349"/>
    </location>
</feature>
<comment type="caution">
    <text evidence="11">The sequence shown here is derived from an EMBL/GenBank/DDBJ whole genome shotgun (WGS) entry which is preliminary data.</text>
</comment>
<dbReference type="SMART" id="SM00382">
    <property type="entry name" value="AAA"/>
    <property type="match status" value="1"/>
</dbReference>
<evidence type="ECO:0000256" key="1">
    <source>
        <dbReference type="ARBA" id="ARBA00004651"/>
    </source>
</evidence>
<evidence type="ECO:0000256" key="5">
    <source>
        <dbReference type="ARBA" id="ARBA00022989"/>
    </source>
</evidence>
<keyword evidence="4 11" id="KW-0067">ATP-binding</keyword>
<feature type="transmembrane region" description="Helical" evidence="8">
    <location>
        <begin position="289"/>
        <end position="313"/>
    </location>
</feature>
<proteinExistence type="predicted"/>
<evidence type="ECO:0000256" key="4">
    <source>
        <dbReference type="ARBA" id="ARBA00022840"/>
    </source>
</evidence>
<dbReference type="CDD" id="cd18547">
    <property type="entry name" value="ABC_6TM_Tm288_like"/>
    <property type="match status" value="1"/>
</dbReference>
<dbReference type="PANTHER" id="PTHR43394">
    <property type="entry name" value="ATP-DEPENDENT PERMEASE MDL1, MITOCHONDRIAL"/>
    <property type="match status" value="1"/>
</dbReference>
<keyword evidence="3" id="KW-0547">Nucleotide-binding</keyword>
<dbReference type="EMBL" id="JBHTCE010000001">
    <property type="protein sequence ID" value="MFC7390529.1"/>
    <property type="molecule type" value="Genomic_DNA"/>
</dbReference>
<dbReference type="PROSITE" id="PS50893">
    <property type="entry name" value="ABC_TRANSPORTER_2"/>
    <property type="match status" value="1"/>
</dbReference>
<accession>A0ABW2PM17</accession>
<evidence type="ECO:0000256" key="2">
    <source>
        <dbReference type="ARBA" id="ARBA00022692"/>
    </source>
</evidence>
<dbReference type="Proteomes" id="UP001596439">
    <property type="component" value="Unassembled WGS sequence"/>
</dbReference>
<dbReference type="SUPFAM" id="SSF90123">
    <property type="entry name" value="ABC transporter transmembrane region"/>
    <property type="match status" value="1"/>
</dbReference>
<evidence type="ECO:0000256" key="7">
    <source>
        <dbReference type="SAM" id="MobiDB-lite"/>
    </source>
</evidence>
<dbReference type="Gene3D" id="3.40.50.300">
    <property type="entry name" value="P-loop containing nucleotide triphosphate hydrolases"/>
    <property type="match status" value="1"/>
</dbReference>
<dbReference type="RefSeq" id="WP_285800887.1">
    <property type="nucleotide sequence ID" value="NZ_JANIEL010000006.1"/>
</dbReference>
<feature type="region of interest" description="Disordered" evidence="7">
    <location>
        <begin position="1"/>
        <end position="26"/>
    </location>
</feature>
<dbReference type="InterPro" id="IPR027417">
    <property type="entry name" value="P-loop_NTPase"/>
</dbReference>
<feature type="transmembrane region" description="Helical" evidence="8">
    <location>
        <begin position="54"/>
        <end position="83"/>
    </location>
</feature>
<feature type="transmembrane region" description="Helical" evidence="8">
    <location>
        <begin position="182"/>
        <end position="202"/>
    </location>
</feature>
<evidence type="ECO:0000256" key="6">
    <source>
        <dbReference type="ARBA" id="ARBA00023136"/>
    </source>
</evidence>
<dbReference type="CDD" id="cd03254">
    <property type="entry name" value="ABCC_Glucan_exporter_like"/>
    <property type="match status" value="1"/>
</dbReference>
<feature type="domain" description="ABC transporter" evidence="9">
    <location>
        <begin position="382"/>
        <end position="615"/>
    </location>
</feature>
<comment type="subcellular location">
    <subcellularLocation>
        <location evidence="1">Cell membrane</location>
        <topology evidence="1">Multi-pass membrane protein</topology>
    </subcellularLocation>
</comment>
<dbReference type="InterPro" id="IPR017871">
    <property type="entry name" value="ABC_transporter-like_CS"/>
</dbReference>
<dbReference type="PANTHER" id="PTHR43394:SF1">
    <property type="entry name" value="ATP-BINDING CASSETTE SUB-FAMILY B MEMBER 10, MITOCHONDRIAL"/>
    <property type="match status" value="1"/>
</dbReference>
<dbReference type="GO" id="GO:0005524">
    <property type="term" value="F:ATP binding"/>
    <property type="evidence" value="ECO:0007669"/>
    <property type="project" value="UniProtKB-KW"/>
</dbReference>
<gene>
    <name evidence="11" type="ORF">ACFQO8_10225</name>
</gene>
<reference evidence="12" key="1">
    <citation type="journal article" date="2019" name="Int. J. Syst. Evol. Microbiol.">
        <title>The Global Catalogue of Microorganisms (GCM) 10K type strain sequencing project: providing services to taxonomists for standard genome sequencing and annotation.</title>
        <authorList>
            <consortium name="The Broad Institute Genomics Platform"/>
            <consortium name="The Broad Institute Genome Sequencing Center for Infectious Disease"/>
            <person name="Wu L."/>
            <person name="Ma J."/>
        </authorList>
    </citation>
    <scope>NUCLEOTIDE SEQUENCE [LARGE SCALE GENOMIC DNA]</scope>
    <source>
        <strain evidence="12">CCUG 55590</strain>
    </source>
</reference>
<dbReference type="Gene3D" id="1.20.1560.10">
    <property type="entry name" value="ABC transporter type 1, transmembrane domain"/>
    <property type="match status" value="1"/>
</dbReference>
<evidence type="ECO:0000313" key="12">
    <source>
        <dbReference type="Proteomes" id="UP001596439"/>
    </source>
</evidence>
<feature type="compositionally biased region" description="Polar residues" evidence="7">
    <location>
        <begin position="1"/>
        <end position="11"/>
    </location>
</feature>
<sequence length="623" mass="68957">MSEKQTTTRQTHGGHGGPGGPGGGNMMMMGEKPKAFKVTFRRLLAYLKPRRNTLIAVFVAAILSTVFMIAGPKIMGIAITELFEGAYAKFTGVPGAEIDFTRIGQILSLLAGLYVISSLFNYVQQYLMSGVAQKTVYDLREDVNKKLERLPLKYYDGRSNGETLSRVTNDIDLIGSTLQQSVTSFITSIVTIIGILIMMLSISPLLTVISLVSLPLTIFAIRPILKRSQQYFSDQQRHLGRLNGHVEEMYTGHAVVKAFGREETAVREFDEVNEELYDAGRKAQFISGIIMPMTMFIGNISYVLISVVGGILVTQRSISIGDIQAFITYTRQFTQPITQTANIANIVQSTVAAAERVFELLDEEEEVKEVTTYRLDRAEGNVAFRHVDFGYGDNLLIQDMNLDVKTGQTVAIVGPTGAGKTTLINLLMRFYELNGGEILIDGKDSRHMSREDLRHTFGMVLQDTWLFNGTIRDNIAYGKVGATEAEIVNAAKTAHADSFIRTLPDGYDTVLNEEANNISQGQKQLLTIARAVLANPPIMILDEATSSVDTRTEILIQQAMKRLMKGRTSFVIAHRLSTIKDADLILVMDQGRVIEQGTHESLLEAGGFYEDLYNSQFAEKEVV</sequence>
<evidence type="ECO:0000256" key="3">
    <source>
        <dbReference type="ARBA" id="ARBA00022741"/>
    </source>
</evidence>
<dbReference type="InterPro" id="IPR036640">
    <property type="entry name" value="ABC1_TM_sf"/>
</dbReference>
<feature type="transmembrane region" description="Helical" evidence="8">
    <location>
        <begin position="103"/>
        <end position="123"/>
    </location>
</feature>
<feature type="compositionally biased region" description="Gly residues" evidence="7">
    <location>
        <begin position="13"/>
        <end position="25"/>
    </location>
</feature>
<dbReference type="InterPro" id="IPR011527">
    <property type="entry name" value="ABC1_TM_dom"/>
</dbReference>
<evidence type="ECO:0000256" key="8">
    <source>
        <dbReference type="SAM" id="Phobius"/>
    </source>
</evidence>
<dbReference type="PROSITE" id="PS00211">
    <property type="entry name" value="ABC_TRANSPORTER_1"/>
    <property type="match status" value="1"/>
</dbReference>
<dbReference type="SUPFAM" id="SSF52540">
    <property type="entry name" value="P-loop containing nucleoside triphosphate hydrolases"/>
    <property type="match status" value="1"/>
</dbReference>
<name>A0ABW2PM17_9BACL</name>
<keyword evidence="12" id="KW-1185">Reference proteome</keyword>
<protein>
    <submittedName>
        <fullName evidence="11">ABC transporter ATP-binding protein</fullName>
    </submittedName>
</protein>
<dbReference type="Pfam" id="PF00005">
    <property type="entry name" value="ABC_tran"/>
    <property type="match status" value="1"/>
</dbReference>
<dbReference type="InterPro" id="IPR039421">
    <property type="entry name" value="Type_1_exporter"/>
</dbReference>
<keyword evidence="5 8" id="KW-1133">Transmembrane helix</keyword>
<dbReference type="PROSITE" id="PS50929">
    <property type="entry name" value="ABC_TM1F"/>
    <property type="match status" value="1"/>
</dbReference>
<dbReference type="Pfam" id="PF00664">
    <property type="entry name" value="ABC_membrane"/>
    <property type="match status" value="1"/>
</dbReference>
<organism evidence="11 12">
    <name type="scientific">Exiguobacterium aestuarii</name>
    <dbReference type="NCBI Taxonomy" id="273527"/>
    <lineage>
        <taxon>Bacteria</taxon>
        <taxon>Bacillati</taxon>
        <taxon>Bacillota</taxon>
        <taxon>Bacilli</taxon>
        <taxon>Bacillales</taxon>
        <taxon>Bacillales Family XII. Incertae Sedis</taxon>
        <taxon>Exiguobacterium</taxon>
    </lineage>
</organism>
<evidence type="ECO:0000259" key="10">
    <source>
        <dbReference type="PROSITE" id="PS50929"/>
    </source>
</evidence>
<dbReference type="InterPro" id="IPR003439">
    <property type="entry name" value="ABC_transporter-like_ATP-bd"/>
</dbReference>
<feature type="transmembrane region" description="Helical" evidence="8">
    <location>
        <begin position="208"/>
        <end position="225"/>
    </location>
</feature>
<keyword evidence="6 8" id="KW-0472">Membrane</keyword>